<dbReference type="PATRIC" id="fig|29422.6.peg.1035"/>
<dbReference type="AlphaFoldDB" id="A0A0W0SPH3"/>
<dbReference type="InterPro" id="IPR007825">
    <property type="entry name" value="Major_OMP_Legionella"/>
</dbReference>
<dbReference type="Proteomes" id="UP000054742">
    <property type="component" value="Unassembled WGS sequence"/>
</dbReference>
<sequence>MKLLIGLMGIGLIGPVIGGSIGEENVVLPTSNWVAITPLYLKPVIGSHILIYGTSQTVNDGITTIKEHVINPDYNPGFNINLGHTFENSANGIVLQYTRIHTNDSDSFSGPGVLSLSSGNTSSPVPGTISGNLKLKLDQVDVMVSREIHPFDNFELLLKAGLRYAQIDRLFNFSLQQAAPIFNGNATEQENYEGVGPVVGLNGEYLVTKNLGWSGMLDAALLSGSVNNQIAFHGSSGTTLFSTGADSGILPIVEAGLGITYNGNLSSATNIKIGVGYEVANYFDLAQAHHNVSYSGPYATFALRR</sequence>
<proteinExistence type="predicted"/>
<dbReference type="Pfam" id="PF05150">
    <property type="entry name" value="Legionella_OMP"/>
    <property type="match status" value="1"/>
</dbReference>
<accession>A0A0W0SPH3</accession>
<dbReference type="RefSeq" id="WP_058441076.1">
    <property type="nucleotide sequence ID" value="NZ_CAAAHU010000009.1"/>
</dbReference>
<name>A0A0W0SPH3_9GAMM</name>
<evidence type="ECO:0000313" key="2">
    <source>
        <dbReference type="Proteomes" id="UP000054742"/>
    </source>
</evidence>
<dbReference type="OrthoDB" id="250509at2"/>
<protein>
    <submittedName>
        <fullName evidence="1">Major outer membrane protein</fullName>
    </submittedName>
</protein>
<reference evidence="1 2" key="1">
    <citation type="submission" date="2015-11" db="EMBL/GenBank/DDBJ databases">
        <title>Genomic analysis of 38 Legionella species identifies large and diverse effector repertoires.</title>
        <authorList>
            <person name="Burstein D."/>
            <person name="Amaro F."/>
            <person name="Zusman T."/>
            <person name="Lifshitz Z."/>
            <person name="Cohen O."/>
            <person name="Gilbert J.A."/>
            <person name="Pupko T."/>
            <person name="Shuman H.A."/>
            <person name="Segal G."/>
        </authorList>
    </citation>
    <scope>NUCLEOTIDE SEQUENCE [LARGE SCALE GENOMIC DNA]</scope>
    <source>
        <strain evidence="1 2">ATCC 43878</strain>
    </source>
</reference>
<dbReference type="STRING" id="29422.Lbru_0983"/>
<evidence type="ECO:0000313" key="1">
    <source>
        <dbReference type="EMBL" id="KTC85187.1"/>
    </source>
</evidence>
<gene>
    <name evidence="1" type="ORF">Lbru_0983</name>
</gene>
<comment type="caution">
    <text evidence="1">The sequence shown here is derived from an EMBL/GenBank/DDBJ whole genome shotgun (WGS) entry which is preliminary data.</text>
</comment>
<keyword evidence="2" id="KW-1185">Reference proteome</keyword>
<dbReference type="EMBL" id="LNXV01000007">
    <property type="protein sequence ID" value="KTC85187.1"/>
    <property type="molecule type" value="Genomic_DNA"/>
</dbReference>
<organism evidence="1 2">
    <name type="scientific">Legionella brunensis</name>
    <dbReference type="NCBI Taxonomy" id="29422"/>
    <lineage>
        <taxon>Bacteria</taxon>
        <taxon>Pseudomonadati</taxon>
        <taxon>Pseudomonadota</taxon>
        <taxon>Gammaproteobacteria</taxon>
        <taxon>Legionellales</taxon>
        <taxon>Legionellaceae</taxon>
        <taxon>Legionella</taxon>
    </lineage>
</organism>